<accession>A0ABU4C7K3</accession>
<protein>
    <submittedName>
        <fullName evidence="1">DUF3263 domain-containing protein</fullName>
    </submittedName>
</protein>
<comment type="caution">
    <text evidence="1">The sequence shown here is derived from an EMBL/GenBank/DDBJ whole genome shotgun (WGS) entry which is preliminary data.</text>
</comment>
<dbReference type="EMBL" id="JAWLKA010000001">
    <property type="protein sequence ID" value="MDV6279232.1"/>
    <property type="molecule type" value="Genomic_DNA"/>
</dbReference>
<keyword evidence="2" id="KW-1185">Reference proteome</keyword>
<dbReference type="InterPro" id="IPR021678">
    <property type="entry name" value="DUF3263"/>
</dbReference>
<dbReference type="RefSeq" id="WP_280782275.1">
    <property type="nucleotide sequence ID" value="NZ_JAWLKA010000001.1"/>
</dbReference>
<proteinExistence type="predicted"/>
<reference evidence="1 2" key="1">
    <citation type="submission" date="2023-10" db="EMBL/GenBank/DDBJ databases">
        <title>Development of a sustainable strategy for remediation of hydrocarbon-contaminated territories based on the waste exchange concept.</title>
        <authorList>
            <person name="Krivoruchko A."/>
        </authorList>
    </citation>
    <scope>NUCLEOTIDE SEQUENCE [LARGE SCALE GENOMIC DNA]</scope>
    <source>
        <strain evidence="1 2">IEGM 60</strain>
    </source>
</reference>
<gene>
    <name evidence="1" type="ORF">R3Q59_01720</name>
</gene>
<dbReference type="Pfam" id="PF11662">
    <property type="entry name" value="DUF3263"/>
    <property type="match status" value="1"/>
</dbReference>
<name>A0ABU4C7K3_RHOJO</name>
<sequence length="79" mass="9073">MIGYQTEILTFAVTWAPYDGGDEHVLPTFGISLDEYYRRVLHLLDTPAARSVDPSTILRIRHRCMQRLATATRKVPQSR</sequence>
<dbReference type="Proteomes" id="UP001185737">
    <property type="component" value="Unassembled WGS sequence"/>
</dbReference>
<evidence type="ECO:0000313" key="1">
    <source>
        <dbReference type="EMBL" id="MDV6279232.1"/>
    </source>
</evidence>
<evidence type="ECO:0000313" key="2">
    <source>
        <dbReference type="Proteomes" id="UP001185737"/>
    </source>
</evidence>
<organism evidence="1 2">
    <name type="scientific">Rhodococcus jostii</name>
    <dbReference type="NCBI Taxonomy" id="132919"/>
    <lineage>
        <taxon>Bacteria</taxon>
        <taxon>Bacillati</taxon>
        <taxon>Actinomycetota</taxon>
        <taxon>Actinomycetes</taxon>
        <taxon>Mycobacteriales</taxon>
        <taxon>Nocardiaceae</taxon>
        <taxon>Rhodococcus</taxon>
    </lineage>
</organism>